<evidence type="ECO:0000313" key="2">
    <source>
        <dbReference type="EMBL" id="GGL51371.1"/>
    </source>
</evidence>
<feature type="transmembrane region" description="Helical" evidence="1">
    <location>
        <begin position="27"/>
        <end position="47"/>
    </location>
</feature>
<dbReference type="PANTHER" id="PTHR40042:SF1">
    <property type="entry name" value="DUF1405 DOMAIN-CONTAINING PROTEIN"/>
    <property type="match status" value="1"/>
</dbReference>
<keyword evidence="3" id="KW-1185">Reference proteome</keyword>
<dbReference type="OrthoDB" id="160626at2157"/>
<feature type="transmembrane region" description="Helical" evidence="1">
    <location>
        <begin position="146"/>
        <end position="166"/>
    </location>
</feature>
<name>A0A830FFW9_9EURY</name>
<dbReference type="Pfam" id="PF07187">
    <property type="entry name" value="DUF1405"/>
    <property type="match status" value="1"/>
</dbReference>
<dbReference type="AlphaFoldDB" id="A0A830FFW9"/>
<comment type="caution">
    <text evidence="2">The sequence shown here is derived from an EMBL/GenBank/DDBJ whole genome shotgun (WGS) entry which is preliminary data.</text>
</comment>
<feature type="transmembrane region" description="Helical" evidence="1">
    <location>
        <begin position="89"/>
        <end position="109"/>
    </location>
</feature>
<keyword evidence="1" id="KW-1133">Transmembrane helix</keyword>
<dbReference type="RefSeq" id="WP_188975901.1">
    <property type="nucleotide sequence ID" value="NZ_BMPG01000001.1"/>
</dbReference>
<reference evidence="2" key="2">
    <citation type="submission" date="2020-09" db="EMBL/GenBank/DDBJ databases">
        <authorList>
            <person name="Sun Q."/>
            <person name="Ohkuma M."/>
        </authorList>
    </citation>
    <scope>NUCLEOTIDE SEQUENCE</scope>
    <source>
        <strain evidence="2">JCM 19596</strain>
    </source>
</reference>
<evidence type="ECO:0000256" key="1">
    <source>
        <dbReference type="SAM" id="Phobius"/>
    </source>
</evidence>
<dbReference type="EMBL" id="BMPG01000001">
    <property type="protein sequence ID" value="GGL51371.1"/>
    <property type="molecule type" value="Genomic_DNA"/>
</dbReference>
<feature type="transmembrane region" description="Helical" evidence="1">
    <location>
        <begin position="67"/>
        <end position="82"/>
    </location>
</feature>
<evidence type="ECO:0000313" key="3">
    <source>
        <dbReference type="Proteomes" id="UP000607197"/>
    </source>
</evidence>
<feature type="transmembrane region" description="Helical" evidence="1">
    <location>
        <begin position="197"/>
        <end position="216"/>
    </location>
</feature>
<accession>A0A830FFW9</accession>
<keyword evidence="1" id="KW-0472">Membrane</keyword>
<protein>
    <recommendedName>
        <fullName evidence="4">DUF1405 domain-containing protein</fullName>
    </recommendedName>
</protein>
<reference evidence="2" key="1">
    <citation type="journal article" date="2014" name="Int. J. Syst. Evol. Microbiol.">
        <title>Complete genome sequence of Corynebacterium casei LMG S-19264T (=DSM 44701T), isolated from a smear-ripened cheese.</title>
        <authorList>
            <consortium name="US DOE Joint Genome Institute (JGI-PGF)"/>
            <person name="Walter F."/>
            <person name="Albersmeier A."/>
            <person name="Kalinowski J."/>
            <person name="Ruckert C."/>
        </authorList>
    </citation>
    <scope>NUCLEOTIDE SEQUENCE</scope>
    <source>
        <strain evidence="2">JCM 19596</strain>
    </source>
</reference>
<dbReference type="InterPro" id="IPR009845">
    <property type="entry name" value="DUF1405"/>
</dbReference>
<dbReference type="Proteomes" id="UP000607197">
    <property type="component" value="Unassembled WGS sequence"/>
</dbReference>
<keyword evidence="1" id="KW-0812">Transmembrane</keyword>
<proteinExistence type="predicted"/>
<gene>
    <name evidence="2" type="ORF">GCM10009039_07070</name>
</gene>
<sequence>MAWPDRESLPWYVAPLPERVEDLAYRLLPLIVLVNLVGTAFGFYYYIPQLGHEPLAFWPLVPDSPTATFFIAMSLLCWYVGRQRQWLDALAFMGCIKLGFWTPFTLLLFKDGFAGLHPLMYNFLFWSHLAMTVEAFVVYRYSDFRVSAVAVAVAYYLLNDVVDYFVPLAGTPHHTVLPPQAVDAATGFYTHPTTPHLQMAAGAVVLTVLGAFLALATRAEKLEARAESP</sequence>
<feature type="transmembrane region" description="Helical" evidence="1">
    <location>
        <begin position="121"/>
        <end position="139"/>
    </location>
</feature>
<dbReference type="PANTHER" id="PTHR40042">
    <property type="entry name" value="HYPOTHETICAL MEMBRANE SPANNING PROTEIN"/>
    <property type="match status" value="1"/>
</dbReference>
<organism evidence="2 3">
    <name type="scientific">Halocalculus aciditolerans</name>
    <dbReference type="NCBI Taxonomy" id="1383812"/>
    <lineage>
        <taxon>Archaea</taxon>
        <taxon>Methanobacteriati</taxon>
        <taxon>Methanobacteriota</taxon>
        <taxon>Stenosarchaea group</taxon>
        <taxon>Halobacteria</taxon>
        <taxon>Halobacteriales</taxon>
        <taxon>Halobacteriaceae</taxon>
        <taxon>Halocalculus</taxon>
    </lineage>
</organism>
<evidence type="ECO:0008006" key="4">
    <source>
        <dbReference type="Google" id="ProtNLM"/>
    </source>
</evidence>